<evidence type="ECO:0000313" key="5">
    <source>
        <dbReference type="EMBL" id="CAG8475752.1"/>
    </source>
</evidence>
<name>A0A9N8Z858_9GLOM</name>
<dbReference type="GO" id="GO:0042803">
    <property type="term" value="F:protein homodimerization activity"/>
    <property type="evidence" value="ECO:0007669"/>
    <property type="project" value="TreeGrafter"/>
</dbReference>
<dbReference type="InterPro" id="IPR008570">
    <property type="entry name" value="ESCRT-II_cplx_Vps25-sub"/>
</dbReference>
<comment type="similarity">
    <text evidence="1">Belongs to the VPS25 family.</text>
</comment>
<evidence type="ECO:0000256" key="4">
    <source>
        <dbReference type="ARBA" id="ARBA00030094"/>
    </source>
</evidence>
<dbReference type="Gene3D" id="1.10.10.10">
    <property type="entry name" value="Winged helix-like DNA-binding domain superfamily/Winged helix DNA-binding domain"/>
    <property type="match status" value="1"/>
</dbReference>
<keyword evidence="2" id="KW-0813">Transport</keyword>
<dbReference type="PANTHER" id="PTHR13149">
    <property type="entry name" value="VACUOLAR PROTEIN SORTING-ASSOCIATED PROTEIN VPS25"/>
    <property type="match status" value="1"/>
</dbReference>
<evidence type="ECO:0000256" key="2">
    <source>
        <dbReference type="ARBA" id="ARBA00022448"/>
    </source>
</evidence>
<dbReference type="GO" id="GO:0005198">
    <property type="term" value="F:structural molecule activity"/>
    <property type="evidence" value="ECO:0007669"/>
    <property type="project" value="TreeGrafter"/>
</dbReference>
<dbReference type="Pfam" id="PF05871">
    <property type="entry name" value="ESCRT-II"/>
    <property type="match status" value="1"/>
</dbReference>
<dbReference type="InterPro" id="IPR036390">
    <property type="entry name" value="WH_DNA-bd_sf"/>
</dbReference>
<evidence type="ECO:0000256" key="1">
    <source>
        <dbReference type="ARBA" id="ARBA00009674"/>
    </source>
</evidence>
<sequence>MAHWSRIIVSYFRHYRLYKLELSESLNGELFYKKTIERRLNLETLQEIISEMVKEGTAEWDPPNKKTSAIIHWRKPEEWATLIYNWVFDNGMTNSILTLYEITHGELTEGLDQSVLLKALDVIVKRGQAQVFQGTSADDMGVKFFGVN</sequence>
<dbReference type="OrthoDB" id="245150at2759"/>
<dbReference type="Gene3D" id="1.10.10.570">
    <property type="entry name" value="Winged helix' DNA-binding domain. Chain C. Domain 1"/>
    <property type="match status" value="1"/>
</dbReference>
<dbReference type="FunFam" id="1.10.10.10:FF:000141">
    <property type="entry name" value="vacuolar protein-sorting-associated protein 25"/>
    <property type="match status" value="1"/>
</dbReference>
<organism evidence="5 6">
    <name type="scientific">Ambispora gerdemannii</name>
    <dbReference type="NCBI Taxonomy" id="144530"/>
    <lineage>
        <taxon>Eukaryota</taxon>
        <taxon>Fungi</taxon>
        <taxon>Fungi incertae sedis</taxon>
        <taxon>Mucoromycota</taxon>
        <taxon>Glomeromycotina</taxon>
        <taxon>Glomeromycetes</taxon>
        <taxon>Archaeosporales</taxon>
        <taxon>Ambisporaceae</taxon>
        <taxon>Ambispora</taxon>
    </lineage>
</organism>
<dbReference type="GO" id="GO:0000814">
    <property type="term" value="C:ESCRT II complex"/>
    <property type="evidence" value="ECO:0007669"/>
    <property type="project" value="InterPro"/>
</dbReference>
<dbReference type="InterPro" id="IPR036388">
    <property type="entry name" value="WH-like_DNA-bd_sf"/>
</dbReference>
<dbReference type="AlphaFoldDB" id="A0A9N8Z858"/>
<keyword evidence="3" id="KW-0653">Protein transport</keyword>
<dbReference type="InterPro" id="IPR014041">
    <property type="entry name" value="ESCRT-II_cplx_Vps25-sub_N"/>
</dbReference>
<dbReference type="SUPFAM" id="SSF46785">
    <property type="entry name" value="Winged helix' DNA-binding domain"/>
    <property type="match status" value="2"/>
</dbReference>
<accession>A0A9N8Z858</accession>
<dbReference type="GO" id="GO:0043328">
    <property type="term" value="P:protein transport to vacuole involved in ubiquitin-dependent protein catabolic process via the multivesicular body sorting pathway"/>
    <property type="evidence" value="ECO:0007669"/>
    <property type="project" value="TreeGrafter"/>
</dbReference>
<comment type="caution">
    <text evidence="5">The sequence shown here is derived from an EMBL/GenBank/DDBJ whole genome shotgun (WGS) entry which is preliminary data.</text>
</comment>
<protein>
    <recommendedName>
        <fullName evidence="4">ESCRT-II complex subunit VPS25</fullName>
    </recommendedName>
</protein>
<dbReference type="PANTHER" id="PTHR13149:SF0">
    <property type="entry name" value="VACUOLAR PROTEIN-SORTING-ASSOCIATED PROTEIN 25"/>
    <property type="match status" value="1"/>
</dbReference>
<evidence type="ECO:0000256" key="3">
    <source>
        <dbReference type="ARBA" id="ARBA00022927"/>
    </source>
</evidence>
<proteinExistence type="inferred from homology"/>
<dbReference type="EMBL" id="CAJVPL010000266">
    <property type="protein sequence ID" value="CAG8475752.1"/>
    <property type="molecule type" value="Genomic_DNA"/>
</dbReference>
<evidence type="ECO:0000313" key="6">
    <source>
        <dbReference type="Proteomes" id="UP000789831"/>
    </source>
</evidence>
<dbReference type="GO" id="GO:0016236">
    <property type="term" value="P:macroautophagy"/>
    <property type="evidence" value="ECO:0007669"/>
    <property type="project" value="UniProtKB-ARBA"/>
</dbReference>
<keyword evidence="6" id="KW-1185">Reference proteome</keyword>
<reference evidence="5" key="1">
    <citation type="submission" date="2021-06" db="EMBL/GenBank/DDBJ databases">
        <authorList>
            <person name="Kallberg Y."/>
            <person name="Tangrot J."/>
            <person name="Rosling A."/>
        </authorList>
    </citation>
    <scope>NUCLEOTIDE SEQUENCE</scope>
    <source>
        <strain evidence="5">MT106</strain>
    </source>
</reference>
<dbReference type="Proteomes" id="UP000789831">
    <property type="component" value="Unassembled WGS sequence"/>
</dbReference>
<gene>
    <name evidence="5" type="ORF">AGERDE_LOCUS2970</name>
</gene>